<organism evidence="1 2">
    <name type="scientific">Lipomyces kononenkoae</name>
    <name type="common">Yeast</name>
    <dbReference type="NCBI Taxonomy" id="34357"/>
    <lineage>
        <taxon>Eukaryota</taxon>
        <taxon>Fungi</taxon>
        <taxon>Dikarya</taxon>
        <taxon>Ascomycota</taxon>
        <taxon>Saccharomycotina</taxon>
        <taxon>Lipomycetes</taxon>
        <taxon>Lipomycetales</taxon>
        <taxon>Lipomycetaceae</taxon>
        <taxon>Lipomyces</taxon>
    </lineage>
</organism>
<evidence type="ECO:0000313" key="2">
    <source>
        <dbReference type="Proteomes" id="UP001433508"/>
    </source>
</evidence>
<comment type="caution">
    <text evidence="1">The sequence shown here is derived from an EMBL/GenBank/DDBJ whole genome shotgun (WGS) entry which is preliminary data.</text>
</comment>
<proteinExistence type="predicted"/>
<dbReference type="EMBL" id="MU971347">
    <property type="protein sequence ID" value="KAK9239344.1"/>
    <property type="molecule type" value="Genomic_DNA"/>
</dbReference>
<evidence type="ECO:0000313" key="1">
    <source>
        <dbReference type="EMBL" id="KAK9239344.1"/>
    </source>
</evidence>
<reference evidence="2" key="1">
    <citation type="journal article" date="2024" name="Front. Bioeng. Biotechnol.">
        <title>Genome-scale model development and genomic sequencing of the oleaginous clade Lipomyces.</title>
        <authorList>
            <person name="Czajka J.J."/>
            <person name="Han Y."/>
            <person name="Kim J."/>
            <person name="Mondo S.J."/>
            <person name="Hofstad B.A."/>
            <person name="Robles A."/>
            <person name="Haridas S."/>
            <person name="Riley R."/>
            <person name="LaButti K."/>
            <person name="Pangilinan J."/>
            <person name="Andreopoulos W."/>
            <person name="Lipzen A."/>
            <person name="Yan J."/>
            <person name="Wang M."/>
            <person name="Ng V."/>
            <person name="Grigoriev I.V."/>
            <person name="Spatafora J.W."/>
            <person name="Magnuson J.K."/>
            <person name="Baker S.E."/>
            <person name="Pomraning K.R."/>
        </authorList>
    </citation>
    <scope>NUCLEOTIDE SEQUENCE [LARGE SCALE GENOMIC DNA]</scope>
    <source>
        <strain evidence="2">CBS 7786</strain>
    </source>
</reference>
<keyword evidence="2" id="KW-1185">Reference proteome</keyword>
<protein>
    <submittedName>
        <fullName evidence="1">Uncharacterized protein</fullName>
    </submittedName>
</protein>
<name>A0ACC3T5U8_LIPKO</name>
<dbReference type="Proteomes" id="UP001433508">
    <property type="component" value="Unassembled WGS sequence"/>
</dbReference>
<accession>A0ACC3T5U8</accession>
<gene>
    <name evidence="1" type="ORF">V1525DRAFT_356356</name>
</gene>
<sequence length="781" mass="89606">MASIRQTPEAKFTILSPQDGAGDTDHDIDPLNTAQVKRMAARPQKFRAPEFKYVYSDTDTEPAELEEWFAYADNLLLVESRDEFIKSSDGSFRQMPEAKQQRYIISQISFIEINNERDIALLRLFYIATGTFAESASDEDLLDLIRQNTNLLWKLHTIDAIYECIQHLLEEFYATLPEDVEHLQNCKKGLFLALTVLYFMVQTRQEEEFADELASLNPSIVPYFLKQVSCFRLYMPDDLPWRNILLLTWKLILRVFGNSQDLLKAKAYAREKSGLPLETKKGTITATPLDYQAFRQGIRSRYPGYKPPNDVLPKEFPYMTNSAASSSSTLAEFAVDPLPGSSVHIATPAPSPPPSPPPVAKSKKSTFQTDQSFPFLYPQDVDIPVSIREAEEIFAQRTRTSLWIVQLWAEREEFMKQERGWIEAGDPLSGNDEQVDPANSFSKRLARVESAYKDTLQYLQAVVVTLLKMVLSTVSPESAGAFARRQQFLNGESEMHAYPEANINSELENARETELTLKAITGILYLLLKWFKTSHILKSEFLAQLLYDSNALPLILQLFNTKEIEQFVLQIPEVPKLKFFAVCRALAKGEDLPDRERATTRLEESGNEKTVDEILQQDEISVFSHRNFFISINILKIMQKICKNKAHRNLMIVQLKASNSLRKMLRISQFEARLYALKIIKGQVPYCGRKWRHMNMRVITAIYLYCRQELRDSWLAGVDIDADIEDSYPREVALRALIQFYNTRRYPEAAAALGYQNTEDDFFAKELETLMIDEHSNGEVI</sequence>